<dbReference type="AlphaFoldDB" id="A0A553PEX7"/>
<evidence type="ECO:0000313" key="2">
    <source>
        <dbReference type="Proteomes" id="UP000318571"/>
    </source>
</evidence>
<dbReference type="Proteomes" id="UP000318571">
    <property type="component" value="Chromosome 5"/>
</dbReference>
<evidence type="ECO:0000313" key="1">
    <source>
        <dbReference type="EMBL" id="TRY76226.1"/>
    </source>
</evidence>
<keyword evidence="2" id="KW-1185">Reference proteome</keyword>
<proteinExistence type="predicted"/>
<reference evidence="1 2" key="1">
    <citation type="journal article" date="2018" name="Nat. Ecol. Evol.">
        <title>Genomic signatures of mitonuclear coevolution across populations of Tigriopus californicus.</title>
        <authorList>
            <person name="Barreto F.S."/>
            <person name="Watson E.T."/>
            <person name="Lima T.G."/>
            <person name="Willett C.S."/>
            <person name="Edmands S."/>
            <person name="Li W."/>
            <person name="Burton R.S."/>
        </authorList>
    </citation>
    <scope>NUCLEOTIDE SEQUENCE [LARGE SCALE GENOMIC DNA]</scope>
    <source>
        <strain evidence="1 2">San Diego</strain>
    </source>
</reference>
<sequence length="125" mass="14231">MAQALILKFKEIQIIQKRCKINRQTVKFHSLKELAKRFAPRLASIASRIANPPTPNLAFLEITAEFTNKLLKQDKKVVLNYLDKRITNAVPTSHEKIGNLLHLYRNSLVHGEGDLPPSPRKGRNP</sequence>
<accession>A0A553PEX7</accession>
<dbReference type="STRING" id="6832.A0A553PEX7"/>
<dbReference type="EMBL" id="VCGU01000004">
    <property type="protein sequence ID" value="TRY76226.1"/>
    <property type="molecule type" value="Genomic_DNA"/>
</dbReference>
<comment type="caution">
    <text evidence="1">The sequence shown here is derived from an EMBL/GenBank/DDBJ whole genome shotgun (WGS) entry which is preliminary data.</text>
</comment>
<organism evidence="1 2">
    <name type="scientific">Tigriopus californicus</name>
    <name type="common">Marine copepod</name>
    <dbReference type="NCBI Taxonomy" id="6832"/>
    <lineage>
        <taxon>Eukaryota</taxon>
        <taxon>Metazoa</taxon>
        <taxon>Ecdysozoa</taxon>
        <taxon>Arthropoda</taxon>
        <taxon>Crustacea</taxon>
        <taxon>Multicrustacea</taxon>
        <taxon>Hexanauplia</taxon>
        <taxon>Copepoda</taxon>
        <taxon>Harpacticoida</taxon>
        <taxon>Harpacticidae</taxon>
        <taxon>Tigriopus</taxon>
    </lineage>
</organism>
<protein>
    <submittedName>
        <fullName evidence="1">Uncharacterized protein</fullName>
    </submittedName>
</protein>
<gene>
    <name evidence="1" type="ORF">TCAL_14736</name>
</gene>
<name>A0A553PEX7_TIGCA</name>